<protein>
    <submittedName>
        <fullName evidence="1">Uncharacterized protein</fullName>
    </submittedName>
</protein>
<evidence type="ECO:0000313" key="2">
    <source>
        <dbReference type="Proteomes" id="UP000005709"/>
    </source>
</evidence>
<sequence length="62" mass="7323">MLKLSYRASSKLNRFIEAHAWLCDSGAFAWFCLRRRIPPARLVCGLSYPLWRNFALCLWAKF</sequence>
<dbReference type="AlphaFoldDB" id="C8PJ42"/>
<comment type="caution">
    <text evidence="1">The sequence shown here is derived from an EMBL/GenBank/DDBJ whole genome shotgun (WGS) entry which is preliminary data.</text>
</comment>
<keyword evidence="2" id="KW-1185">Reference proteome</keyword>
<organism evidence="1 2">
    <name type="scientific">Campylobacter gracilis RM3268</name>
    <dbReference type="NCBI Taxonomy" id="553220"/>
    <lineage>
        <taxon>Bacteria</taxon>
        <taxon>Pseudomonadati</taxon>
        <taxon>Campylobacterota</taxon>
        <taxon>Epsilonproteobacteria</taxon>
        <taxon>Campylobacterales</taxon>
        <taxon>Campylobacteraceae</taxon>
        <taxon>Campylobacter</taxon>
    </lineage>
</organism>
<dbReference type="Proteomes" id="UP000005709">
    <property type="component" value="Unassembled WGS sequence"/>
</dbReference>
<gene>
    <name evidence="1" type="ORF">CAMGR0001_1241</name>
</gene>
<dbReference type="EMBL" id="ACYG01000027">
    <property type="protein sequence ID" value="EEV16947.1"/>
    <property type="molecule type" value="Genomic_DNA"/>
</dbReference>
<evidence type="ECO:0000313" key="1">
    <source>
        <dbReference type="EMBL" id="EEV16947.1"/>
    </source>
</evidence>
<accession>C8PJ42</accession>
<proteinExistence type="predicted"/>
<name>C8PJ42_9BACT</name>
<reference evidence="1 2" key="1">
    <citation type="submission" date="2009-07" db="EMBL/GenBank/DDBJ databases">
        <authorList>
            <person name="Madupu R."/>
            <person name="Sebastian Y."/>
            <person name="Durkin A.S."/>
            <person name="Torralba M."/>
            <person name="Methe B."/>
            <person name="Sutton G.G."/>
            <person name="Strausberg R.L."/>
            <person name="Nelson K.E."/>
        </authorList>
    </citation>
    <scope>NUCLEOTIDE SEQUENCE [LARGE SCALE GENOMIC DNA]</scope>
    <source>
        <strain evidence="1 2">RM3268</strain>
    </source>
</reference>